<reference evidence="4 5" key="1">
    <citation type="journal article" date="2017" name="Mol. Plant">
        <title>The Genome of Medicinal Plant Macleaya cordata Provides New Insights into Benzylisoquinoline Alkaloids Metabolism.</title>
        <authorList>
            <person name="Liu X."/>
            <person name="Liu Y."/>
            <person name="Huang P."/>
            <person name="Ma Y."/>
            <person name="Qing Z."/>
            <person name="Tang Q."/>
            <person name="Cao H."/>
            <person name="Cheng P."/>
            <person name="Zheng Y."/>
            <person name="Yuan Z."/>
            <person name="Zhou Y."/>
            <person name="Liu J."/>
            <person name="Tang Z."/>
            <person name="Zhuo Y."/>
            <person name="Zhang Y."/>
            <person name="Yu L."/>
            <person name="Huang J."/>
            <person name="Yang P."/>
            <person name="Peng Q."/>
            <person name="Zhang J."/>
            <person name="Jiang W."/>
            <person name="Zhang Z."/>
            <person name="Lin K."/>
            <person name="Ro D.K."/>
            <person name="Chen X."/>
            <person name="Xiong X."/>
            <person name="Shang Y."/>
            <person name="Huang S."/>
            <person name="Zeng J."/>
        </authorList>
    </citation>
    <scope>NUCLEOTIDE SEQUENCE [LARGE SCALE GENOMIC DNA]</scope>
    <source>
        <strain evidence="5">cv. BLH2017</strain>
        <tissue evidence="4">Root</tissue>
    </source>
</reference>
<evidence type="ECO:0000256" key="1">
    <source>
        <dbReference type="ARBA" id="ARBA00009995"/>
    </source>
</evidence>
<name>A0A200R7F8_MACCD</name>
<evidence type="ECO:0000256" key="3">
    <source>
        <dbReference type="ARBA" id="ARBA00022679"/>
    </source>
</evidence>
<gene>
    <name evidence="4" type="ORF">BVC80_1831g215</name>
</gene>
<evidence type="ECO:0000313" key="4">
    <source>
        <dbReference type="EMBL" id="OVA18657.1"/>
    </source>
</evidence>
<dbReference type="CDD" id="cd03784">
    <property type="entry name" value="GT1_Gtf-like"/>
    <property type="match status" value="1"/>
</dbReference>
<dbReference type="AlphaFoldDB" id="A0A200R7F8"/>
<dbReference type="Pfam" id="PF00201">
    <property type="entry name" value="UDPGT"/>
    <property type="match status" value="1"/>
</dbReference>
<keyword evidence="2" id="KW-0328">Glycosyltransferase</keyword>
<dbReference type="InParanoid" id="A0A200R7F8"/>
<dbReference type="SUPFAM" id="SSF53756">
    <property type="entry name" value="UDP-Glycosyltransferase/glycogen phosphorylase"/>
    <property type="match status" value="1"/>
</dbReference>
<evidence type="ECO:0000313" key="5">
    <source>
        <dbReference type="Proteomes" id="UP000195402"/>
    </source>
</evidence>
<dbReference type="STRING" id="56857.A0A200R7F8"/>
<dbReference type="EMBL" id="MVGT01000435">
    <property type="protein sequence ID" value="OVA18657.1"/>
    <property type="molecule type" value="Genomic_DNA"/>
</dbReference>
<dbReference type="InterPro" id="IPR002213">
    <property type="entry name" value="UDP_glucos_trans"/>
</dbReference>
<keyword evidence="3 4" id="KW-0808">Transferase</keyword>
<dbReference type="Proteomes" id="UP000195402">
    <property type="component" value="Unassembled WGS sequence"/>
</dbReference>
<protein>
    <submittedName>
        <fullName evidence="4">UDP-glucuronosyl/UDP-glucosyltransferase</fullName>
    </submittedName>
</protein>
<dbReference type="FunFam" id="3.40.50.2000:FF:000054">
    <property type="entry name" value="Glycosyltransferase"/>
    <property type="match status" value="1"/>
</dbReference>
<dbReference type="PANTHER" id="PTHR48046:SF1">
    <property type="entry name" value="GLYCOSYLTRANSFERASE-RELATED"/>
    <property type="match status" value="1"/>
</dbReference>
<evidence type="ECO:0000256" key="2">
    <source>
        <dbReference type="ARBA" id="ARBA00022676"/>
    </source>
</evidence>
<sequence length="484" mass="53351">MENPAKTHHVAILTSPGIGHTIPVIELGKRIISLQGFQVTIFITTSHSSTAQSDLLQSPTLTEGLHRIIQLPRTDISGLVPTDSSGVETSISLTVRKSLPVLKSTIMAMEHRPTVLIVDIFGTDAFDLADELGMLKYVFITTTAKFTALTMYLPTLDKEIKGEYVDQKEPIQVPGCKPIQIENLIDPMQERKNDQYSSMLHQASRYPMAHGILINTCEELEPIPVRALKENPILQQIPTPSVYPVGPLTRYAESSVSEDKCLDWLNKQPSKSVLFVSFGSGGTLSAEQITELAWGLELSQQRFLWVVRAPTIKERSGTYFTSGSGGGDPSDYLPEGFLSRTLGVGLVVPSWCPQLEILKHQSIGGCLSHCGWNTTLESIVNGVPLITWPLFAEQRLNASMLTEDIGVAIRPATWPTKELVGRTEIEKMVRLMMEEVEGNPWRVRAKELKNSVLGALDEGGSSHKSLLEVAKQWKASYSPFPPVV</sequence>
<organism evidence="4 5">
    <name type="scientific">Macleaya cordata</name>
    <name type="common">Five-seeded plume-poppy</name>
    <name type="synonym">Bocconia cordata</name>
    <dbReference type="NCBI Taxonomy" id="56857"/>
    <lineage>
        <taxon>Eukaryota</taxon>
        <taxon>Viridiplantae</taxon>
        <taxon>Streptophyta</taxon>
        <taxon>Embryophyta</taxon>
        <taxon>Tracheophyta</taxon>
        <taxon>Spermatophyta</taxon>
        <taxon>Magnoliopsida</taxon>
        <taxon>Ranunculales</taxon>
        <taxon>Papaveraceae</taxon>
        <taxon>Papaveroideae</taxon>
        <taxon>Macleaya</taxon>
    </lineage>
</organism>
<dbReference type="GO" id="GO:0008194">
    <property type="term" value="F:UDP-glycosyltransferase activity"/>
    <property type="evidence" value="ECO:0007669"/>
    <property type="project" value="InterPro"/>
</dbReference>
<proteinExistence type="inferred from homology"/>
<dbReference type="FunFam" id="3.40.50.2000:FF:000051">
    <property type="entry name" value="Glycosyltransferase"/>
    <property type="match status" value="1"/>
</dbReference>
<dbReference type="OMA" id="TIMAMEH"/>
<dbReference type="Gene3D" id="3.40.50.2000">
    <property type="entry name" value="Glycogen Phosphorylase B"/>
    <property type="match status" value="2"/>
</dbReference>
<comment type="caution">
    <text evidence="4">The sequence shown here is derived from an EMBL/GenBank/DDBJ whole genome shotgun (WGS) entry which is preliminary data.</text>
</comment>
<keyword evidence="5" id="KW-1185">Reference proteome</keyword>
<accession>A0A200R7F8</accession>
<dbReference type="FunCoup" id="A0A200R7F8">
    <property type="interactions" value="318"/>
</dbReference>
<comment type="similarity">
    <text evidence="1">Belongs to the UDP-glycosyltransferase family.</text>
</comment>
<dbReference type="PANTHER" id="PTHR48046">
    <property type="entry name" value="UDP-GLYCOSYLTRANSFERASE 72E1"/>
    <property type="match status" value="1"/>
</dbReference>
<dbReference type="OrthoDB" id="5835829at2759"/>